<feature type="region of interest" description="Disordered" evidence="1">
    <location>
        <begin position="513"/>
        <end position="592"/>
    </location>
</feature>
<proteinExistence type="predicted"/>
<feature type="transmembrane region" description="Helical" evidence="2">
    <location>
        <begin position="236"/>
        <end position="261"/>
    </location>
</feature>
<feature type="transmembrane region" description="Helical" evidence="2">
    <location>
        <begin position="358"/>
        <end position="380"/>
    </location>
</feature>
<organism evidence="3 4">
    <name type="scientific">Microlunatus kandeliicorticis</name>
    <dbReference type="NCBI Taxonomy" id="1759536"/>
    <lineage>
        <taxon>Bacteria</taxon>
        <taxon>Bacillati</taxon>
        <taxon>Actinomycetota</taxon>
        <taxon>Actinomycetes</taxon>
        <taxon>Propionibacteriales</taxon>
        <taxon>Propionibacteriaceae</taxon>
        <taxon>Microlunatus</taxon>
    </lineage>
</organism>
<dbReference type="AlphaFoldDB" id="A0A7W3IRE2"/>
<dbReference type="Pfam" id="PF26314">
    <property type="entry name" value="MptA_B_family"/>
    <property type="match status" value="1"/>
</dbReference>
<comment type="caution">
    <text evidence="3">The sequence shown here is derived from an EMBL/GenBank/DDBJ whole genome shotgun (WGS) entry which is preliminary data.</text>
</comment>
<gene>
    <name evidence="3" type="ORF">FHX74_001452</name>
</gene>
<feature type="compositionally biased region" description="Low complexity" evidence="1">
    <location>
        <begin position="552"/>
        <end position="564"/>
    </location>
</feature>
<reference evidence="3 4" key="1">
    <citation type="submission" date="2020-07" db="EMBL/GenBank/DDBJ databases">
        <title>Sequencing the genomes of 1000 actinobacteria strains.</title>
        <authorList>
            <person name="Klenk H.-P."/>
        </authorList>
    </citation>
    <scope>NUCLEOTIDE SEQUENCE [LARGE SCALE GENOMIC DNA]</scope>
    <source>
        <strain evidence="3 4">DSM 100723</strain>
    </source>
</reference>
<feature type="transmembrane region" description="Helical" evidence="2">
    <location>
        <begin position="267"/>
        <end position="294"/>
    </location>
</feature>
<feature type="transmembrane region" description="Helical" evidence="2">
    <location>
        <begin position="194"/>
        <end position="216"/>
    </location>
</feature>
<keyword evidence="4" id="KW-1185">Reference proteome</keyword>
<name>A0A7W3IRE2_9ACTN</name>
<feature type="compositionally biased region" description="Pro residues" evidence="1">
    <location>
        <begin position="565"/>
        <end position="585"/>
    </location>
</feature>
<feature type="transmembrane region" description="Helical" evidence="2">
    <location>
        <begin position="476"/>
        <end position="493"/>
    </location>
</feature>
<feature type="transmembrane region" description="Helical" evidence="2">
    <location>
        <begin position="100"/>
        <end position="120"/>
    </location>
</feature>
<feature type="transmembrane region" description="Helical" evidence="2">
    <location>
        <begin position="68"/>
        <end position="88"/>
    </location>
</feature>
<evidence type="ECO:0000256" key="1">
    <source>
        <dbReference type="SAM" id="MobiDB-lite"/>
    </source>
</evidence>
<evidence type="ECO:0000313" key="4">
    <source>
        <dbReference type="Proteomes" id="UP000523079"/>
    </source>
</evidence>
<keyword evidence="2" id="KW-1133">Transmembrane helix</keyword>
<dbReference type="RefSeq" id="WP_328823687.1">
    <property type="nucleotide sequence ID" value="NZ_JACGWT010000002.1"/>
</dbReference>
<sequence length="592" mass="64461">MREPRTGFVPRVWHRDHRIGLAGIVAATALVLVAGFLGPSVVTLTLGPRKSLLPPWYLPHGVVVPNEWVVSALVWASIIVGGFGLWFAMRALRDGWRPAWKRLFALGTALSLLTITVPPLTSADVLMYAAYGRLQVLKIDPYTITPAEIFRSQYDPVLHWTERPWQDTPSVYGPILSWSQLAANKLGGTNMHDIVFWLQVCAVVPFIVMSLLVVMLAHGDAGRQARAALFTIANPLLIWAVVAGAHNEAMSVMFAVAAMLMVRKTPFGAGIGIGLAGCAKISIGIWGIAMLWAYRREPKKAALLCLGTLVPMGLAYGLWKPTAFFQAIRNGGYVSVGSWVNPMYTLFAHLTTPRTGKIIVGVISYLVLIFIAWILSRVVPWRAAPGLPAGADPQRDPLTIALRTALVISTAWLVSSMYTLSWYDLIAWAPLAVLAGTRLDSVMVFRGVPLSLAYVPGRAIEFGHALDVTAHRIRDTLSPIAQILVLVMIVLWWRDPERRQLLWWPFPKPRRWTDRPHHEHSTGPDHDTDGLTVTVTDQPSDPVRERSGAGAGPAAGTASVVAPPAHTPPGPAARPPRVPAGPGPDDPAGLPR</sequence>
<feature type="transmembrane region" description="Helical" evidence="2">
    <location>
        <begin position="331"/>
        <end position="351"/>
    </location>
</feature>
<keyword evidence="2" id="KW-0472">Membrane</keyword>
<accession>A0A7W3IRE2</accession>
<evidence type="ECO:0008006" key="5">
    <source>
        <dbReference type="Google" id="ProtNLM"/>
    </source>
</evidence>
<feature type="transmembrane region" description="Helical" evidence="2">
    <location>
        <begin position="21"/>
        <end position="48"/>
    </location>
</feature>
<evidence type="ECO:0000313" key="3">
    <source>
        <dbReference type="EMBL" id="MBA8793847.1"/>
    </source>
</evidence>
<protein>
    <recommendedName>
        <fullName evidence="5">Alpha-1,6-mannosyltransferase</fullName>
    </recommendedName>
</protein>
<dbReference type="EMBL" id="JACGWT010000002">
    <property type="protein sequence ID" value="MBA8793847.1"/>
    <property type="molecule type" value="Genomic_DNA"/>
</dbReference>
<evidence type="ECO:0000256" key="2">
    <source>
        <dbReference type="SAM" id="Phobius"/>
    </source>
</evidence>
<feature type="transmembrane region" description="Helical" evidence="2">
    <location>
        <begin position="301"/>
        <end position="319"/>
    </location>
</feature>
<feature type="compositionally biased region" description="Basic and acidic residues" evidence="1">
    <location>
        <begin position="513"/>
        <end position="529"/>
    </location>
</feature>
<feature type="transmembrane region" description="Helical" evidence="2">
    <location>
        <begin position="400"/>
        <end position="418"/>
    </location>
</feature>
<keyword evidence="2" id="KW-0812">Transmembrane</keyword>
<dbReference type="Proteomes" id="UP000523079">
    <property type="component" value="Unassembled WGS sequence"/>
</dbReference>